<keyword evidence="5" id="KW-0408">Iron</keyword>
<dbReference type="PANTHER" id="PTHR33693">
    <property type="entry name" value="TYPE-5 URACIL-DNA GLYCOSYLASE"/>
    <property type="match status" value="1"/>
</dbReference>
<protein>
    <recommendedName>
        <fullName evidence="9">Type-5 uracil-DNA glycosylase</fullName>
    </recommendedName>
</protein>
<dbReference type="GO" id="GO:0006284">
    <property type="term" value="P:base-excision repair"/>
    <property type="evidence" value="ECO:0007669"/>
    <property type="project" value="InterPro"/>
</dbReference>
<dbReference type="EMBL" id="LT859958">
    <property type="protein sequence ID" value="SMX53365.1"/>
    <property type="molecule type" value="Genomic_DNA"/>
</dbReference>
<reference evidence="12" key="1">
    <citation type="submission" date="2017-05" db="EMBL/GenBank/DDBJ databases">
        <authorList>
            <person name="Kirkegaard R."/>
            <person name="Mcilroy J S."/>
        </authorList>
    </citation>
    <scope>NUCLEOTIDE SEQUENCE [LARGE SCALE GENOMIC DNA]</scope>
</reference>
<dbReference type="PANTHER" id="PTHR33693:SF3">
    <property type="entry name" value="TYPE-5 URACIL-DNA GLYCOSYLASE"/>
    <property type="match status" value="1"/>
</dbReference>
<dbReference type="InterPro" id="IPR005122">
    <property type="entry name" value="Uracil-DNA_glycosylase-like"/>
</dbReference>
<evidence type="ECO:0000259" key="10">
    <source>
        <dbReference type="SMART" id="SM00986"/>
    </source>
</evidence>
<keyword evidence="3" id="KW-0227">DNA damage</keyword>
<keyword evidence="2" id="KW-0479">Metal-binding</keyword>
<evidence type="ECO:0000256" key="1">
    <source>
        <dbReference type="ARBA" id="ARBA00022485"/>
    </source>
</evidence>
<dbReference type="GO" id="GO:0051539">
    <property type="term" value="F:4 iron, 4 sulfur cluster binding"/>
    <property type="evidence" value="ECO:0007669"/>
    <property type="project" value="UniProtKB-KW"/>
</dbReference>
<evidence type="ECO:0000256" key="3">
    <source>
        <dbReference type="ARBA" id="ARBA00022763"/>
    </source>
</evidence>
<dbReference type="OrthoDB" id="5290748at2"/>
<evidence type="ECO:0000313" key="12">
    <source>
        <dbReference type="Proteomes" id="UP000195514"/>
    </source>
</evidence>
<gene>
    <name evidence="11" type="ORF">CFX1CAM_0299</name>
</gene>
<keyword evidence="12" id="KW-1185">Reference proteome</keyword>
<dbReference type="CDD" id="cd10031">
    <property type="entry name" value="UDG-F5_TTUDGB_like"/>
    <property type="match status" value="1"/>
</dbReference>
<dbReference type="Gene3D" id="3.40.470.10">
    <property type="entry name" value="Uracil-DNA glycosylase-like domain"/>
    <property type="match status" value="1"/>
</dbReference>
<keyword evidence="1" id="KW-0004">4Fe-4S</keyword>
<proteinExistence type="inferred from homology"/>
<evidence type="ECO:0000256" key="7">
    <source>
        <dbReference type="ARBA" id="ARBA00023204"/>
    </source>
</evidence>
<keyword evidence="4" id="KW-0378">Hydrolase</keyword>
<dbReference type="KEGG" id="abat:CFX1CAM_0299"/>
<keyword evidence="6" id="KW-0411">Iron-sulfur</keyword>
<name>A0A1Y6K102_9CHLR</name>
<comment type="similarity">
    <text evidence="8">Belongs to the uracil-DNA glycosylase (UDG) superfamily. Type 5 (UDGb) family.</text>
</comment>
<dbReference type="GO" id="GO:0033958">
    <property type="term" value="F:DNA-deoxyinosine glycosylase activity"/>
    <property type="evidence" value="ECO:0007669"/>
    <property type="project" value="InterPro"/>
</dbReference>
<dbReference type="SMART" id="SM00987">
    <property type="entry name" value="UreE_C"/>
    <property type="match status" value="1"/>
</dbReference>
<evidence type="ECO:0000256" key="9">
    <source>
        <dbReference type="ARBA" id="ARBA00023887"/>
    </source>
</evidence>
<dbReference type="AlphaFoldDB" id="A0A1Y6K102"/>
<feature type="domain" description="Uracil-DNA glycosylase-like" evidence="10">
    <location>
        <begin position="47"/>
        <end position="222"/>
    </location>
</feature>
<evidence type="ECO:0000256" key="2">
    <source>
        <dbReference type="ARBA" id="ARBA00022723"/>
    </source>
</evidence>
<evidence type="ECO:0000256" key="8">
    <source>
        <dbReference type="ARBA" id="ARBA00023779"/>
    </source>
</evidence>
<evidence type="ECO:0000256" key="4">
    <source>
        <dbReference type="ARBA" id="ARBA00022801"/>
    </source>
</evidence>
<evidence type="ECO:0000313" key="11">
    <source>
        <dbReference type="EMBL" id="SMX53365.1"/>
    </source>
</evidence>
<evidence type="ECO:0000256" key="6">
    <source>
        <dbReference type="ARBA" id="ARBA00023014"/>
    </source>
</evidence>
<accession>A0A1Y6K102</accession>
<dbReference type="InterPro" id="IPR044147">
    <property type="entry name" value="UdgB-like"/>
</dbReference>
<dbReference type="Proteomes" id="UP000195514">
    <property type="component" value="Chromosome I"/>
</dbReference>
<dbReference type="InterPro" id="IPR036895">
    <property type="entry name" value="Uracil-DNA_glycosylase-like_sf"/>
</dbReference>
<dbReference type="RefSeq" id="WP_087861305.1">
    <property type="nucleotide sequence ID" value="NZ_LT859958.1"/>
</dbReference>
<organism evidence="11 12">
    <name type="scientific">Candidatus Brevifilum fermentans</name>
    <dbReference type="NCBI Taxonomy" id="1986204"/>
    <lineage>
        <taxon>Bacteria</taxon>
        <taxon>Bacillati</taxon>
        <taxon>Chloroflexota</taxon>
        <taxon>Anaerolineae</taxon>
        <taxon>Anaerolineales</taxon>
        <taxon>Anaerolineaceae</taxon>
        <taxon>Candidatus Brevifilum</taxon>
    </lineage>
</organism>
<evidence type="ECO:0000256" key="5">
    <source>
        <dbReference type="ARBA" id="ARBA00023004"/>
    </source>
</evidence>
<dbReference type="InterPro" id="IPR051536">
    <property type="entry name" value="UDG_Type-4/5"/>
</dbReference>
<dbReference type="GO" id="GO:0046872">
    <property type="term" value="F:metal ion binding"/>
    <property type="evidence" value="ECO:0007669"/>
    <property type="project" value="UniProtKB-KW"/>
</dbReference>
<keyword evidence="7" id="KW-0234">DNA repair</keyword>
<dbReference type="GO" id="GO:0004844">
    <property type="term" value="F:uracil DNA N-glycosylase activity"/>
    <property type="evidence" value="ECO:0007669"/>
    <property type="project" value="InterPro"/>
</dbReference>
<sequence length="228" mass="25401">MSASLQALEQEIITCRKCPRLVAWREEVARIKRKAYQDQTYWGKPVPGFGDSDARIIVVGLAPGAHGSNRTGRMFTGDASGKFLYAALHRAGFANQTESSQRDDGLALQDVFITAVCRCVPPQNKPTAEEIKNCLPWLQAEINLLTHAEGFVALGKVAFDTLVRMHRSEEHPDHKPVFGHNAFYRLGDGLPWLLASYHPSQQNTLTGRLTEAMFAEVWENVRRLGIGD</sequence>
<dbReference type="SMART" id="SM00986">
    <property type="entry name" value="UDG"/>
    <property type="match status" value="1"/>
</dbReference>
<dbReference type="SUPFAM" id="SSF52141">
    <property type="entry name" value="Uracil-DNA glycosylase-like"/>
    <property type="match status" value="1"/>
</dbReference>
<dbReference type="Pfam" id="PF03167">
    <property type="entry name" value="UDG"/>
    <property type="match status" value="1"/>
</dbReference>